<organism evidence="1 2">
    <name type="scientific">Gigaspora margarita</name>
    <dbReference type="NCBI Taxonomy" id="4874"/>
    <lineage>
        <taxon>Eukaryota</taxon>
        <taxon>Fungi</taxon>
        <taxon>Fungi incertae sedis</taxon>
        <taxon>Mucoromycota</taxon>
        <taxon>Glomeromycotina</taxon>
        <taxon>Glomeromycetes</taxon>
        <taxon>Diversisporales</taxon>
        <taxon>Gigasporaceae</taxon>
        <taxon>Gigaspora</taxon>
    </lineage>
</organism>
<accession>A0ABN7WKI2</accession>
<keyword evidence="2" id="KW-1185">Reference proteome</keyword>
<comment type="caution">
    <text evidence="1">The sequence shown here is derived from an EMBL/GenBank/DDBJ whole genome shotgun (WGS) entry which is preliminary data.</text>
</comment>
<dbReference type="EMBL" id="CAJVQB010048692">
    <property type="protein sequence ID" value="CAG8834115.1"/>
    <property type="molecule type" value="Genomic_DNA"/>
</dbReference>
<feature type="non-terminal residue" evidence="1">
    <location>
        <position position="1"/>
    </location>
</feature>
<proteinExistence type="predicted"/>
<name>A0ABN7WKI2_GIGMA</name>
<evidence type="ECO:0000313" key="1">
    <source>
        <dbReference type="EMBL" id="CAG8834115.1"/>
    </source>
</evidence>
<protein>
    <submittedName>
        <fullName evidence="1">24444_t:CDS:1</fullName>
    </submittedName>
</protein>
<dbReference type="Proteomes" id="UP000789901">
    <property type="component" value="Unassembled WGS sequence"/>
</dbReference>
<gene>
    <name evidence="1" type="ORF">GMARGA_LOCUS31891</name>
</gene>
<evidence type="ECO:0000313" key="2">
    <source>
        <dbReference type="Proteomes" id="UP000789901"/>
    </source>
</evidence>
<sequence length="47" mass="5372">DMLAIANKVEEFDDSDSYKDSAKKDPNYNYDVDNLVDEVFAKQKILG</sequence>
<reference evidence="1 2" key="1">
    <citation type="submission" date="2021-06" db="EMBL/GenBank/DDBJ databases">
        <authorList>
            <person name="Kallberg Y."/>
            <person name="Tangrot J."/>
            <person name="Rosling A."/>
        </authorList>
    </citation>
    <scope>NUCLEOTIDE SEQUENCE [LARGE SCALE GENOMIC DNA]</scope>
    <source>
        <strain evidence="1 2">120-4 pot B 10/14</strain>
    </source>
</reference>